<accession>A0A0C4YNT0</accession>
<protein>
    <submittedName>
        <fullName evidence="1">Uncharacterized protein</fullName>
    </submittedName>
</protein>
<proteinExistence type="predicted"/>
<gene>
    <name evidence="1" type="ORF">RR42_s3072</name>
</gene>
<reference evidence="1 2" key="1">
    <citation type="journal article" date="2015" name="Genome Announc.">
        <title>Complete Genome Sequence of Cupriavidus basilensis 4G11, Isolated from the Oak Ridge Field Research Center Site.</title>
        <authorList>
            <person name="Ray J."/>
            <person name="Waters R.J."/>
            <person name="Skerker J.M."/>
            <person name="Kuehl J.V."/>
            <person name="Price M.N."/>
            <person name="Huang J."/>
            <person name="Chakraborty R."/>
            <person name="Arkin A.P."/>
            <person name="Deutschbauer A."/>
        </authorList>
    </citation>
    <scope>NUCLEOTIDE SEQUENCE [LARGE SCALE GENOMIC DNA]</scope>
    <source>
        <strain evidence="1">4G11</strain>
    </source>
</reference>
<dbReference type="KEGG" id="cbw:RR42_s3072"/>
<evidence type="ECO:0000313" key="1">
    <source>
        <dbReference type="EMBL" id="AJG24653.1"/>
    </source>
</evidence>
<sequence>MYLRFPLAVKAKLDAKEMLMASLGLRAAPAILWRDANGQLDIRQGMRESAMAGVLGPR</sequence>
<dbReference type="STRING" id="68895.RR42_s3072"/>
<evidence type="ECO:0000313" key="2">
    <source>
        <dbReference type="Proteomes" id="UP000031843"/>
    </source>
</evidence>
<dbReference type="EMBL" id="CP010537">
    <property type="protein sequence ID" value="AJG24653.1"/>
    <property type="molecule type" value="Genomic_DNA"/>
</dbReference>
<dbReference type="AlphaFoldDB" id="A0A0C4YNT0"/>
<organism evidence="1 2">
    <name type="scientific">Cupriavidus basilensis</name>
    <dbReference type="NCBI Taxonomy" id="68895"/>
    <lineage>
        <taxon>Bacteria</taxon>
        <taxon>Pseudomonadati</taxon>
        <taxon>Pseudomonadota</taxon>
        <taxon>Betaproteobacteria</taxon>
        <taxon>Burkholderiales</taxon>
        <taxon>Burkholderiaceae</taxon>
        <taxon>Cupriavidus</taxon>
    </lineage>
</organism>
<keyword evidence="2" id="KW-1185">Reference proteome</keyword>
<name>A0A0C4YNT0_9BURK</name>
<dbReference type="Proteomes" id="UP000031843">
    <property type="component" value="Chromosome secondary"/>
</dbReference>